<keyword evidence="2" id="KW-0802">TPR repeat</keyword>
<feature type="repeat" description="TPR" evidence="2">
    <location>
        <begin position="43"/>
        <end position="76"/>
    </location>
</feature>
<dbReference type="EMBL" id="FNEJ01000001">
    <property type="protein sequence ID" value="SDI12706.1"/>
    <property type="molecule type" value="Genomic_DNA"/>
</dbReference>
<gene>
    <name evidence="3" type="ORF">SAMN04487993_1001166</name>
</gene>
<dbReference type="InterPro" id="IPR011990">
    <property type="entry name" value="TPR-like_helical_dom_sf"/>
</dbReference>
<dbReference type="PROSITE" id="PS50005">
    <property type="entry name" value="TPR"/>
    <property type="match status" value="1"/>
</dbReference>
<dbReference type="OrthoDB" id="9800698at2"/>
<evidence type="ECO:0000256" key="2">
    <source>
        <dbReference type="PROSITE-ProRule" id="PRU00339"/>
    </source>
</evidence>
<organism evidence="3 4">
    <name type="scientific">Salipiger marinus</name>
    <dbReference type="NCBI Taxonomy" id="555512"/>
    <lineage>
        <taxon>Bacteria</taxon>
        <taxon>Pseudomonadati</taxon>
        <taxon>Pseudomonadota</taxon>
        <taxon>Alphaproteobacteria</taxon>
        <taxon>Rhodobacterales</taxon>
        <taxon>Roseobacteraceae</taxon>
        <taxon>Salipiger</taxon>
    </lineage>
</organism>
<keyword evidence="1 3" id="KW-0808">Transferase</keyword>
<dbReference type="STRING" id="555512.SAMN04487993_1001166"/>
<name>A0A1G8I172_9RHOB</name>
<evidence type="ECO:0000313" key="3">
    <source>
        <dbReference type="EMBL" id="SDI12706.1"/>
    </source>
</evidence>
<dbReference type="Pfam" id="PF13469">
    <property type="entry name" value="Sulfotransfer_3"/>
    <property type="match status" value="1"/>
</dbReference>
<dbReference type="PANTHER" id="PTHR12788:SF10">
    <property type="entry name" value="PROTEIN-TYROSINE SULFOTRANSFERASE"/>
    <property type="match status" value="1"/>
</dbReference>
<dbReference type="InterPro" id="IPR019734">
    <property type="entry name" value="TPR_rpt"/>
</dbReference>
<protein>
    <submittedName>
        <fullName evidence="3">Sulfotransferase family protein</fullName>
    </submittedName>
</protein>
<dbReference type="PANTHER" id="PTHR12788">
    <property type="entry name" value="PROTEIN-TYROSINE SULFOTRANSFERASE 2"/>
    <property type="match status" value="1"/>
</dbReference>
<dbReference type="SUPFAM" id="SSF52540">
    <property type="entry name" value="P-loop containing nucleoside triphosphate hydrolases"/>
    <property type="match status" value="1"/>
</dbReference>
<accession>A0A1G8I172</accession>
<dbReference type="GO" id="GO:0008476">
    <property type="term" value="F:protein-tyrosine sulfotransferase activity"/>
    <property type="evidence" value="ECO:0007669"/>
    <property type="project" value="InterPro"/>
</dbReference>
<dbReference type="RefSeq" id="WP_089842955.1">
    <property type="nucleotide sequence ID" value="NZ_FNEJ01000001.1"/>
</dbReference>
<dbReference type="Proteomes" id="UP000199093">
    <property type="component" value="Unassembled WGS sequence"/>
</dbReference>
<sequence length="486" mass="53790">MLPLSAARKSSLLHAVQQHLARGDLAQARATLDQLIRAEPQRADLAFQMSRICFELGDRAATLDHLRRALQLSPDDVRLQQSAAERFRHLGCAEEALALYDRRIAADPRAIKPQADKAHYLQLLGRFAEAETIFRALIRRHPAEAELYRIFLATQKLPAGDPLIRAMEQLWARRDLPEGKRLHLGYALAKAMEDTGQFDRVFPYLHRANALQARAAPFDEAAQDREFAAVLAAQQKLAPLPDSAGAPLRPILVTGMPRSGTTLVERILAAHSGVSAGGELGHALKLAYHLYGAGEAMRPIAPGQTGSFAQRYLTLAARDTDRSTGAFTDKSILCHLIFGLMAQSLPGARIVVVLRDPRDVAVSIYKNHFTTGTHRYATDLAMIAGAIKRFRRSLRHWQDRMPDRLHLLRYEDLVRDPEPQSRALVAAAGLDWEDACLSSHRTTGAVRTLSVAQARAPIHAGAAQGWTKYASELAPFFDAWGDETWD</sequence>
<reference evidence="4" key="1">
    <citation type="submission" date="2016-10" db="EMBL/GenBank/DDBJ databases">
        <authorList>
            <person name="Varghese N."/>
            <person name="Submissions S."/>
        </authorList>
    </citation>
    <scope>NUCLEOTIDE SEQUENCE [LARGE SCALE GENOMIC DNA]</scope>
    <source>
        <strain evidence="4">DSM 26424</strain>
    </source>
</reference>
<keyword evidence="4" id="KW-1185">Reference proteome</keyword>
<evidence type="ECO:0000256" key="1">
    <source>
        <dbReference type="ARBA" id="ARBA00022679"/>
    </source>
</evidence>
<dbReference type="AlphaFoldDB" id="A0A1G8I172"/>
<proteinExistence type="predicted"/>
<dbReference type="SUPFAM" id="SSF48452">
    <property type="entry name" value="TPR-like"/>
    <property type="match status" value="1"/>
</dbReference>
<dbReference type="InterPro" id="IPR027417">
    <property type="entry name" value="P-loop_NTPase"/>
</dbReference>
<dbReference type="Gene3D" id="3.40.50.300">
    <property type="entry name" value="P-loop containing nucleotide triphosphate hydrolases"/>
    <property type="match status" value="1"/>
</dbReference>
<dbReference type="Gene3D" id="1.25.40.10">
    <property type="entry name" value="Tetratricopeptide repeat domain"/>
    <property type="match status" value="1"/>
</dbReference>
<evidence type="ECO:0000313" key="4">
    <source>
        <dbReference type="Proteomes" id="UP000199093"/>
    </source>
</evidence>
<dbReference type="InterPro" id="IPR026634">
    <property type="entry name" value="TPST-like"/>
</dbReference>